<keyword evidence="1" id="KW-0479">Metal-binding</keyword>
<dbReference type="PROSITE" id="PS50865">
    <property type="entry name" value="ZF_MYND_2"/>
    <property type="match status" value="1"/>
</dbReference>
<dbReference type="KEGG" id="mis:MICPUN_56653"/>
<dbReference type="AlphaFoldDB" id="C1E0V7"/>
<sequence length="199" mass="22646">MGIRIEWSSPCGGCQKTLTKGSNAKKCGKCNSVWYCSKECQTLDWKRPNKQGHKHRCAALAEADKLRGAGNPRSQKAFEAHDSKPMMDRFHEILQRKIQPGERAYEVMSKMLEDGVAKGARAIMMIHEEVLGNGTIEFTVVPEAQVEVMLEDDAAFSRHALMVRTYDPEKQFVICYETSQPERHIVFRVMAEDILNRRS</sequence>
<dbReference type="Proteomes" id="UP000002009">
    <property type="component" value="Chromosome 3"/>
</dbReference>
<dbReference type="EMBL" id="CP001324">
    <property type="protein sequence ID" value="ACO61623.1"/>
    <property type="molecule type" value="Genomic_DNA"/>
</dbReference>
<dbReference type="GO" id="GO:0008270">
    <property type="term" value="F:zinc ion binding"/>
    <property type="evidence" value="ECO:0007669"/>
    <property type="project" value="UniProtKB-KW"/>
</dbReference>
<evidence type="ECO:0000259" key="5">
    <source>
        <dbReference type="PROSITE" id="PS50865"/>
    </source>
</evidence>
<accession>C1E0V7</accession>
<evidence type="ECO:0000313" key="6">
    <source>
        <dbReference type="EMBL" id="ACO61623.1"/>
    </source>
</evidence>
<dbReference type="InterPro" id="IPR002893">
    <property type="entry name" value="Znf_MYND"/>
</dbReference>
<dbReference type="OrthoDB" id="420187at2759"/>
<gene>
    <name evidence="6" type="ORF">MICPUN_56653</name>
</gene>
<keyword evidence="2 4" id="KW-0863">Zinc-finger</keyword>
<dbReference type="SUPFAM" id="SSF144232">
    <property type="entry name" value="HIT/MYND zinc finger-like"/>
    <property type="match status" value="1"/>
</dbReference>
<keyword evidence="7" id="KW-1185">Reference proteome</keyword>
<evidence type="ECO:0000256" key="4">
    <source>
        <dbReference type="PROSITE-ProRule" id="PRU00134"/>
    </source>
</evidence>
<dbReference type="GeneID" id="8242001"/>
<keyword evidence="3" id="KW-0862">Zinc</keyword>
<evidence type="ECO:0000256" key="2">
    <source>
        <dbReference type="ARBA" id="ARBA00022771"/>
    </source>
</evidence>
<dbReference type="InParanoid" id="C1E0V7"/>
<evidence type="ECO:0000256" key="3">
    <source>
        <dbReference type="ARBA" id="ARBA00022833"/>
    </source>
</evidence>
<organism evidence="6 7">
    <name type="scientific">Micromonas commoda (strain RCC299 / NOUM17 / CCMP2709)</name>
    <name type="common">Picoplanktonic green alga</name>
    <dbReference type="NCBI Taxonomy" id="296587"/>
    <lineage>
        <taxon>Eukaryota</taxon>
        <taxon>Viridiplantae</taxon>
        <taxon>Chlorophyta</taxon>
        <taxon>Mamiellophyceae</taxon>
        <taxon>Mamiellales</taxon>
        <taxon>Mamiellaceae</taxon>
        <taxon>Micromonas</taxon>
    </lineage>
</organism>
<protein>
    <recommendedName>
        <fullName evidence="5">MYND-type domain-containing protein</fullName>
    </recommendedName>
</protein>
<name>C1E0V7_MICCC</name>
<evidence type="ECO:0000256" key="1">
    <source>
        <dbReference type="ARBA" id="ARBA00022723"/>
    </source>
</evidence>
<evidence type="ECO:0000313" key="7">
    <source>
        <dbReference type="Proteomes" id="UP000002009"/>
    </source>
</evidence>
<proteinExistence type="predicted"/>
<feature type="domain" description="MYND-type" evidence="5">
    <location>
        <begin position="11"/>
        <end position="57"/>
    </location>
</feature>
<dbReference type="RefSeq" id="XP_002500365.1">
    <property type="nucleotide sequence ID" value="XM_002500319.1"/>
</dbReference>
<reference evidence="6 7" key="1">
    <citation type="journal article" date="2009" name="Science">
        <title>Green evolution and dynamic adaptations revealed by genomes of the marine picoeukaryotes Micromonas.</title>
        <authorList>
            <person name="Worden A.Z."/>
            <person name="Lee J.H."/>
            <person name="Mock T."/>
            <person name="Rouze P."/>
            <person name="Simmons M.P."/>
            <person name="Aerts A.L."/>
            <person name="Allen A.E."/>
            <person name="Cuvelier M.L."/>
            <person name="Derelle E."/>
            <person name="Everett M.V."/>
            <person name="Foulon E."/>
            <person name="Grimwood J."/>
            <person name="Gundlach H."/>
            <person name="Henrissat B."/>
            <person name="Napoli C."/>
            <person name="McDonald S.M."/>
            <person name="Parker M.S."/>
            <person name="Rombauts S."/>
            <person name="Salamov A."/>
            <person name="Von Dassow P."/>
            <person name="Badger J.H."/>
            <person name="Coutinho P.M."/>
            <person name="Demir E."/>
            <person name="Dubchak I."/>
            <person name="Gentemann C."/>
            <person name="Eikrem W."/>
            <person name="Gready J.E."/>
            <person name="John U."/>
            <person name="Lanier W."/>
            <person name="Lindquist E.A."/>
            <person name="Lucas S."/>
            <person name="Mayer K.F."/>
            <person name="Moreau H."/>
            <person name="Not F."/>
            <person name="Otillar R."/>
            <person name="Panaud O."/>
            <person name="Pangilinan J."/>
            <person name="Paulsen I."/>
            <person name="Piegu B."/>
            <person name="Poliakov A."/>
            <person name="Robbens S."/>
            <person name="Schmutz J."/>
            <person name="Toulza E."/>
            <person name="Wyss T."/>
            <person name="Zelensky A."/>
            <person name="Zhou K."/>
            <person name="Armbrust E.V."/>
            <person name="Bhattacharya D."/>
            <person name="Goodenough U.W."/>
            <person name="Van de Peer Y."/>
            <person name="Grigoriev I.V."/>
        </authorList>
    </citation>
    <scope>NUCLEOTIDE SEQUENCE [LARGE SCALE GENOMIC DNA]</scope>
    <source>
        <strain evidence="7">RCC299 / NOUM17</strain>
    </source>
</reference>
<dbReference type="Pfam" id="PF01753">
    <property type="entry name" value="zf-MYND"/>
    <property type="match status" value="1"/>
</dbReference>
<dbReference type="Gene3D" id="6.10.140.2220">
    <property type="match status" value="1"/>
</dbReference>
<dbReference type="OMA" id="IRIEWSS"/>